<gene>
    <name evidence="2" type="ORF">SAMN05421547_11912</name>
</gene>
<organism evidence="2 3">
    <name type="scientific">Delftia lacustris</name>
    <dbReference type="NCBI Taxonomy" id="558537"/>
    <lineage>
        <taxon>Bacteria</taxon>
        <taxon>Pseudomonadati</taxon>
        <taxon>Pseudomonadota</taxon>
        <taxon>Betaproteobacteria</taxon>
        <taxon>Burkholderiales</taxon>
        <taxon>Comamonadaceae</taxon>
        <taxon>Delftia</taxon>
    </lineage>
</organism>
<evidence type="ECO:0000313" key="3">
    <source>
        <dbReference type="Proteomes" id="UP000183417"/>
    </source>
</evidence>
<feature type="domain" description="SnoaL-like" evidence="1">
    <location>
        <begin position="7"/>
        <end position="137"/>
    </location>
</feature>
<dbReference type="InterPro" id="IPR032710">
    <property type="entry name" value="NTF2-like_dom_sf"/>
</dbReference>
<dbReference type="InterPro" id="IPR037401">
    <property type="entry name" value="SnoaL-like"/>
</dbReference>
<accession>A0A1H3S9R0</accession>
<dbReference type="CDD" id="cd00531">
    <property type="entry name" value="NTF2_like"/>
    <property type="match status" value="1"/>
</dbReference>
<name>A0A1H3S9R0_9BURK</name>
<dbReference type="Gene3D" id="3.10.450.50">
    <property type="match status" value="1"/>
</dbReference>
<protein>
    <submittedName>
        <fullName evidence="2">SnoaL-like domain-containing protein</fullName>
    </submittedName>
</protein>
<sequence length="150" mass="16412">MNHEIDRLLARQACLDLVLRAAAFADAGDAQALAQLFAEDGQLQRPGGEVLGGRAAIAAAYSRRPAGRMTRHLVTNTLVELQGPDRASARSQVLLWSCDEADAITPHGRPAQPRQLVGEFDDIFGRSPEGHWLITRRVARFVMYRDLPGA</sequence>
<dbReference type="RefSeq" id="WP_074923185.1">
    <property type="nucleotide sequence ID" value="NZ_CP141274.1"/>
</dbReference>
<dbReference type="SUPFAM" id="SSF54427">
    <property type="entry name" value="NTF2-like"/>
    <property type="match status" value="1"/>
</dbReference>
<dbReference type="Pfam" id="PF13577">
    <property type="entry name" value="SnoaL_4"/>
    <property type="match status" value="1"/>
</dbReference>
<dbReference type="Proteomes" id="UP000183417">
    <property type="component" value="Unassembled WGS sequence"/>
</dbReference>
<evidence type="ECO:0000313" key="2">
    <source>
        <dbReference type="EMBL" id="SDZ34654.1"/>
    </source>
</evidence>
<evidence type="ECO:0000259" key="1">
    <source>
        <dbReference type="Pfam" id="PF13577"/>
    </source>
</evidence>
<reference evidence="2 3" key="1">
    <citation type="submission" date="2016-10" db="EMBL/GenBank/DDBJ databases">
        <authorList>
            <person name="de Groot N.N."/>
        </authorList>
    </citation>
    <scope>NUCLEOTIDE SEQUENCE [LARGE SCALE GENOMIC DNA]</scope>
    <source>
        <strain evidence="2 3">LMG 24775</strain>
    </source>
</reference>
<dbReference type="EMBL" id="FNPE01000019">
    <property type="protein sequence ID" value="SDZ34654.1"/>
    <property type="molecule type" value="Genomic_DNA"/>
</dbReference>
<dbReference type="AlphaFoldDB" id="A0A1H3S9R0"/>
<dbReference type="GeneID" id="94692264"/>
<proteinExistence type="predicted"/>